<dbReference type="EMBL" id="MKIN01000022">
    <property type="protein sequence ID" value="OLP49781.1"/>
    <property type="molecule type" value="Genomic_DNA"/>
</dbReference>
<dbReference type="Gene3D" id="3.40.50.300">
    <property type="entry name" value="P-loop containing nucleotide triphosphate hydrolases"/>
    <property type="match status" value="1"/>
</dbReference>
<evidence type="ECO:0000256" key="2">
    <source>
        <dbReference type="ARBA" id="ARBA00022448"/>
    </source>
</evidence>
<sequence length="256" mass="28941">MLEIRNLSKIYPNGTHALDNFSIDIKSGEILAIIGGSGCGKSTLLRLLSGLEQPTRGESRLDGRLLLKPDAQMNIVFQEPRLLPWLSVEDNIGFGLRHLRVEDRRERIQAVLEAIGLAGYGRRWVKELSGGQAQRVALARGLVTQPDVLLLDEPFSALDAMTRTELQDHLLDLWTQRQITMLLVTHDIEEAALLADRIVVMRPWPGRILDEVQMTLPRPRDRTSANVSDLKRHLSGLLAHSMSKSENPHQYYTKRY</sequence>
<proteinExistence type="inferred from homology"/>
<comment type="similarity">
    <text evidence="1">Belongs to the ABC transporter superfamily.</text>
</comment>
<dbReference type="EC" id="3.6.3.-" evidence="6"/>
<dbReference type="PANTHER" id="PTHR42788:SF19">
    <property type="entry name" value="ALIPHATIC SULFONATES IMPORT ATP-BINDING PROTEIN SSUB 2"/>
    <property type="match status" value="1"/>
</dbReference>
<evidence type="ECO:0000313" key="7">
    <source>
        <dbReference type="EMBL" id="OLP49781.1"/>
    </source>
</evidence>
<dbReference type="SMART" id="SM00382">
    <property type="entry name" value="AAA"/>
    <property type="match status" value="1"/>
</dbReference>
<accession>A0A1Q9A5D6</accession>
<dbReference type="PANTHER" id="PTHR42788">
    <property type="entry name" value="TAURINE IMPORT ATP-BINDING PROTEIN-RELATED"/>
    <property type="match status" value="1"/>
</dbReference>
<dbReference type="Proteomes" id="UP000185598">
    <property type="component" value="Unassembled WGS sequence"/>
</dbReference>
<evidence type="ECO:0000313" key="9">
    <source>
        <dbReference type="Proteomes" id="UP000544107"/>
    </source>
</evidence>
<dbReference type="Pfam" id="PF00005">
    <property type="entry name" value="ABC_tran"/>
    <property type="match status" value="1"/>
</dbReference>
<evidence type="ECO:0000313" key="8">
    <source>
        <dbReference type="Proteomes" id="UP000185598"/>
    </source>
</evidence>
<dbReference type="OrthoDB" id="9807242at2"/>
<evidence type="ECO:0000256" key="1">
    <source>
        <dbReference type="ARBA" id="ARBA00005417"/>
    </source>
</evidence>
<dbReference type="Proteomes" id="UP000544107">
    <property type="component" value="Unassembled WGS sequence"/>
</dbReference>
<dbReference type="InterPro" id="IPR027417">
    <property type="entry name" value="P-loop_NTPase"/>
</dbReference>
<dbReference type="GO" id="GO:0005524">
    <property type="term" value="F:ATP binding"/>
    <property type="evidence" value="ECO:0007669"/>
    <property type="project" value="UniProtKB-KW"/>
</dbReference>
<evidence type="ECO:0000313" key="6">
    <source>
        <dbReference type="EMBL" id="MBB4006907.1"/>
    </source>
</evidence>
<organism evidence="7 8">
    <name type="scientific">Allorhizobium taibaishanense</name>
    <dbReference type="NCBI Taxonomy" id="887144"/>
    <lineage>
        <taxon>Bacteria</taxon>
        <taxon>Pseudomonadati</taxon>
        <taxon>Pseudomonadota</taxon>
        <taxon>Alphaproteobacteria</taxon>
        <taxon>Hyphomicrobiales</taxon>
        <taxon>Rhizobiaceae</taxon>
        <taxon>Rhizobium/Agrobacterium group</taxon>
        <taxon>Allorhizobium</taxon>
    </lineage>
</organism>
<evidence type="ECO:0000256" key="4">
    <source>
        <dbReference type="ARBA" id="ARBA00022840"/>
    </source>
</evidence>
<comment type="caution">
    <text evidence="7">The sequence shown here is derived from an EMBL/GenBank/DDBJ whole genome shotgun (WGS) entry which is preliminary data.</text>
</comment>
<dbReference type="SUPFAM" id="SSF52540">
    <property type="entry name" value="P-loop containing nucleoside triphosphate hydrolases"/>
    <property type="match status" value="1"/>
</dbReference>
<dbReference type="InterPro" id="IPR017871">
    <property type="entry name" value="ABC_transporter-like_CS"/>
</dbReference>
<keyword evidence="6" id="KW-0378">Hydrolase</keyword>
<keyword evidence="2" id="KW-0813">Transport</keyword>
<feature type="domain" description="ABC transporter" evidence="5">
    <location>
        <begin position="2"/>
        <end position="228"/>
    </location>
</feature>
<protein>
    <submittedName>
        <fullName evidence="7">Nitrate/sulfonate/bicarbonate ABC transporter ATP-binding protein</fullName>
    </submittedName>
    <submittedName>
        <fullName evidence="6">Sulfonate transport system ATP-binding protein</fullName>
        <ecNumber evidence="6">3.6.3.-</ecNumber>
    </submittedName>
</protein>
<dbReference type="InterPro" id="IPR050166">
    <property type="entry name" value="ABC_transporter_ATP-bind"/>
</dbReference>
<dbReference type="PROSITE" id="PS50893">
    <property type="entry name" value="ABC_TRANSPORTER_2"/>
    <property type="match status" value="1"/>
</dbReference>
<dbReference type="GO" id="GO:0016887">
    <property type="term" value="F:ATP hydrolysis activity"/>
    <property type="evidence" value="ECO:0007669"/>
    <property type="project" value="InterPro"/>
</dbReference>
<evidence type="ECO:0000256" key="3">
    <source>
        <dbReference type="ARBA" id="ARBA00022741"/>
    </source>
</evidence>
<dbReference type="InterPro" id="IPR003593">
    <property type="entry name" value="AAA+_ATPase"/>
</dbReference>
<keyword evidence="4 7" id="KW-0067">ATP-binding</keyword>
<keyword evidence="8" id="KW-1185">Reference proteome</keyword>
<name>A0A1Q9A5D6_9HYPH</name>
<dbReference type="PROSITE" id="PS00211">
    <property type="entry name" value="ABC_TRANSPORTER_1"/>
    <property type="match status" value="1"/>
</dbReference>
<dbReference type="EMBL" id="JACIED010000001">
    <property type="protein sequence ID" value="MBB4006907.1"/>
    <property type="molecule type" value="Genomic_DNA"/>
</dbReference>
<gene>
    <name evidence="7" type="ORF">BJF91_22595</name>
    <name evidence="6" type="ORF">GGQ71_001143</name>
</gene>
<keyword evidence="3" id="KW-0547">Nucleotide-binding</keyword>
<evidence type="ECO:0000259" key="5">
    <source>
        <dbReference type="PROSITE" id="PS50893"/>
    </source>
</evidence>
<dbReference type="CDD" id="cd03293">
    <property type="entry name" value="ABC_NrtD_SsuB_transporters"/>
    <property type="match status" value="1"/>
</dbReference>
<reference evidence="7 8" key="1">
    <citation type="submission" date="2016-09" db="EMBL/GenBank/DDBJ databases">
        <title>Rhizobium oryziradicis sp. nov., isolated from the root of rice.</title>
        <authorList>
            <person name="Zhao J."/>
            <person name="Zhang X."/>
        </authorList>
    </citation>
    <scope>NUCLEOTIDE SEQUENCE [LARGE SCALE GENOMIC DNA]</scope>
    <source>
        <strain evidence="7 8">14971</strain>
    </source>
</reference>
<dbReference type="RefSeq" id="WP_075615568.1">
    <property type="nucleotide sequence ID" value="NZ_JACIED010000001.1"/>
</dbReference>
<dbReference type="InterPro" id="IPR003439">
    <property type="entry name" value="ABC_transporter-like_ATP-bd"/>
</dbReference>
<dbReference type="STRING" id="887144.BJF91_22595"/>
<reference evidence="6 9" key="2">
    <citation type="submission" date="2020-08" db="EMBL/GenBank/DDBJ databases">
        <title>Genomic Encyclopedia of Type Strains, Phase IV (KMG-IV): sequencing the most valuable type-strain genomes for metagenomic binning, comparative biology and taxonomic classification.</title>
        <authorList>
            <person name="Goeker M."/>
        </authorList>
    </citation>
    <scope>NUCLEOTIDE SEQUENCE [LARGE SCALE GENOMIC DNA]</scope>
    <source>
        <strain evidence="6 9">DSM 100021</strain>
    </source>
</reference>
<dbReference type="AlphaFoldDB" id="A0A1Q9A5D6"/>